<feature type="signal peptide" evidence="8">
    <location>
        <begin position="1"/>
        <end position="30"/>
    </location>
</feature>
<evidence type="ECO:0000256" key="8">
    <source>
        <dbReference type="SAM" id="SignalP"/>
    </source>
</evidence>
<dbReference type="STRING" id="406100.SAMN04488052_105125"/>
<keyword evidence="5 8" id="KW-0732">Signal</keyword>
<reference evidence="9 10" key="1">
    <citation type="submission" date="2016-10" db="EMBL/GenBank/DDBJ databases">
        <authorList>
            <person name="de Groot N.N."/>
        </authorList>
    </citation>
    <scope>NUCLEOTIDE SEQUENCE [LARGE SCALE GENOMIC DNA]</scope>
    <source>
        <strain evidence="9 10">CGMCC 1.6291</strain>
    </source>
</reference>
<name>A0A1H8U2I5_9GAMM</name>
<evidence type="ECO:0000256" key="1">
    <source>
        <dbReference type="ARBA" id="ARBA00004571"/>
    </source>
</evidence>
<dbReference type="Proteomes" id="UP000199657">
    <property type="component" value="Unassembled WGS sequence"/>
</dbReference>
<sequence length="528" mass="57767">MNRDTCARVRLGRAGMGLVLLGAGTSGAWAAGFEVPQKGIKEMGVAFGGSAALLEDASAVANNPAGLVRLEGQNVSAGLTLIQSEFDYDTEVHRELIEDVGGQVPGDGSGTIDGESIVPHFYYSQRISDDAAWGLGVYAPFGSNTDYPDDWAGRYNATETDIMAVNLNPAFSWRATDTLSVGFGAIVQYFEGTFRNDIDVGYLVAEQVIEQLEDENLAEPEGGNEAVVDALAHRYDVSNDMQVDGIAYGFNFGLLWEPADGTRIGLSYHSRTRQVAEGEADRPETLDPDYQQDLEDEIADISLEDGLARFCDWDIWNDPTIGRCQPDAAPEGAARAVGPLGAAGGDIQLIVDMPEIATLSFYHELTERWAVTGGATFTRWSNVEELRFTYEDESDRGGEDYTGSGDDVRRRDLVQPFAWEDTWRYGLGVIFTPTETWTFRAGVAYDESPVPDAERRTPRGPDSDRIIGAVGMSWQPTTNLGIDLAYTYTHMEEAEINNRENPAGSQHRIEGEYDGHLHSTAVQVNYAF</sequence>
<dbReference type="PANTHER" id="PTHR35093:SF8">
    <property type="entry name" value="OUTER MEMBRANE PROTEIN NMB0088-RELATED"/>
    <property type="match status" value="1"/>
</dbReference>
<evidence type="ECO:0000313" key="9">
    <source>
        <dbReference type="EMBL" id="SEO97335.1"/>
    </source>
</evidence>
<dbReference type="GO" id="GO:0009279">
    <property type="term" value="C:cell outer membrane"/>
    <property type="evidence" value="ECO:0007669"/>
    <property type="project" value="UniProtKB-SubCell"/>
</dbReference>
<keyword evidence="6" id="KW-0472">Membrane</keyword>
<dbReference type="GO" id="GO:0015483">
    <property type="term" value="F:long-chain fatty acid transporting porin activity"/>
    <property type="evidence" value="ECO:0007669"/>
    <property type="project" value="TreeGrafter"/>
</dbReference>
<evidence type="ECO:0000256" key="7">
    <source>
        <dbReference type="ARBA" id="ARBA00023237"/>
    </source>
</evidence>
<organism evidence="9 10">
    <name type="scientific">Aquisalimonas asiatica</name>
    <dbReference type="NCBI Taxonomy" id="406100"/>
    <lineage>
        <taxon>Bacteria</taxon>
        <taxon>Pseudomonadati</taxon>
        <taxon>Pseudomonadota</taxon>
        <taxon>Gammaproteobacteria</taxon>
        <taxon>Chromatiales</taxon>
        <taxon>Ectothiorhodospiraceae</taxon>
        <taxon>Aquisalimonas</taxon>
    </lineage>
</organism>
<dbReference type="Pfam" id="PF03349">
    <property type="entry name" value="Toluene_X"/>
    <property type="match status" value="1"/>
</dbReference>
<evidence type="ECO:0000256" key="2">
    <source>
        <dbReference type="ARBA" id="ARBA00008163"/>
    </source>
</evidence>
<accession>A0A1H8U2I5</accession>
<evidence type="ECO:0000256" key="5">
    <source>
        <dbReference type="ARBA" id="ARBA00022729"/>
    </source>
</evidence>
<keyword evidence="4" id="KW-0812">Transmembrane</keyword>
<dbReference type="Gene3D" id="2.40.160.60">
    <property type="entry name" value="Outer membrane protein transport protein (OMPP1/FadL/TodX)"/>
    <property type="match status" value="1"/>
</dbReference>
<dbReference type="SUPFAM" id="SSF56935">
    <property type="entry name" value="Porins"/>
    <property type="match status" value="1"/>
</dbReference>
<dbReference type="AlphaFoldDB" id="A0A1H8U2I5"/>
<dbReference type="RefSeq" id="WP_091644405.1">
    <property type="nucleotide sequence ID" value="NZ_FOEG01000005.1"/>
</dbReference>
<keyword evidence="7" id="KW-0998">Cell outer membrane</keyword>
<evidence type="ECO:0000256" key="6">
    <source>
        <dbReference type="ARBA" id="ARBA00023136"/>
    </source>
</evidence>
<evidence type="ECO:0000256" key="4">
    <source>
        <dbReference type="ARBA" id="ARBA00022692"/>
    </source>
</evidence>
<comment type="similarity">
    <text evidence="2">Belongs to the OmpP1/FadL family.</text>
</comment>
<evidence type="ECO:0000256" key="3">
    <source>
        <dbReference type="ARBA" id="ARBA00022452"/>
    </source>
</evidence>
<dbReference type="EMBL" id="FOEG01000005">
    <property type="protein sequence ID" value="SEO97335.1"/>
    <property type="molecule type" value="Genomic_DNA"/>
</dbReference>
<dbReference type="PANTHER" id="PTHR35093">
    <property type="entry name" value="OUTER MEMBRANE PROTEIN NMB0088-RELATED"/>
    <property type="match status" value="1"/>
</dbReference>
<dbReference type="InterPro" id="IPR005017">
    <property type="entry name" value="OMPP1/FadL/TodX"/>
</dbReference>
<keyword evidence="10" id="KW-1185">Reference proteome</keyword>
<keyword evidence="3" id="KW-1134">Transmembrane beta strand</keyword>
<gene>
    <name evidence="9" type="ORF">SAMN04488052_105125</name>
</gene>
<comment type="subcellular location">
    <subcellularLocation>
        <location evidence="1">Cell outer membrane</location>
        <topology evidence="1">Multi-pass membrane protein</topology>
    </subcellularLocation>
</comment>
<protein>
    <submittedName>
        <fullName evidence="9">Long-chain fatty acid transport protein</fullName>
    </submittedName>
</protein>
<evidence type="ECO:0000313" key="10">
    <source>
        <dbReference type="Proteomes" id="UP000199657"/>
    </source>
</evidence>
<feature type="chain" id="PRO_5011468837" evidence="8">
    <location>
        <begin position="31"/>
        <end position="528"/>
    </location>
</feature>
<dbReference type="OrthoDB" id="19849at2"/>
<proteinExistence type="inferred from homology"/>